<dbReference type="OrthoDB" id="9806889at2"/>
<proteinExistence type="predicted"/>
<dbReference type="SUPFAM" id="SSF103481">
    <property type="entry name" value="Multidrug resistance efflux transporter EmrE"/>
    <property type="match status" value="1"/>
</dbReference>
<evidence type="ECO:0000259" key="2">
    <source>
        <dbReference type="Pfam" id="PF00892"/>
    </source>
</evidence>
<feature type="domain" description="EamA" evidence="2">
    <location>
        <begin position="2"/>
        <end position="64"/>
    </location>
</feature>
<keyword evidence="1" id="KW-0812">Transmembrane</keyword>
<dbReference type="InterPro" id="IPR037185">
    <property type="entry name" value="EmrE-like"/>
</dbReference>
<organism evidence="3 4">
    <name type="scientific">Hoeflea marina</name>
    <dbReference type="NCBI Taxonomy" id="274592"/>
    <lineage>
        <taxon>Bacteria</taxon>
        <taxon>Pseudomonadati</taxon>
        <taxon>Pseudomonadota</taxon>
        <taxon>Alphaproteobacteria</taxon>
        <taxon>Hyphomicrobiales</taxon>
        <taxon>Rhizobiaceae</taxon>
        <taxon>Hoeflea</taxon>
    </lineage>
</organism>
<evidence type="ECO:0000256" key="1">
    <source>
        <dbReference type="SAM" id="Phobius"/>
    </source>
</evidence>
<protein>
    <submittedName>
        <fullName evidence="3">EamA-like transporter family protein</fullName>
    </submittedName>
</protein>
<reference evidence="3 4" key="1">
    <citation type="submission" date="2018-05" db="EMBL/GenBank/DDBJ databases">
        <title>Genomic Encyclopedia of Type Strains, Phase IV (KMG-IV): sequencing the most valuable type-strain genomes for metagenomic binning, comparative biology and taxonomic classification.</title>
        <authorList>
            <person name="Goeker M."/>
        </authorList>
    </citation>
    <scope>NUCLEOTIDE SEQUENCE [LARGE SCALE GENOMIC DNA]</scope>
    <source>
        <strain evidence="3 4">DSM 16791</strain>
    </source>
</reference>
<dbReference type="InterPro" id="IPR000620">
    <property type="entry name" value="EamA_dom"/>
</dbReference>
<dbReference type="Pfam" id="PF00892">
    <property type="entry name" value="EamA"/>
    <property type="match status" value="1"/>
</dbReference>
<feature type="transmembrane region" description="Helical" evidence="1">
    <location>
        <begin position="28"/>
        <end position="47"/>
    </location>
</feature>
<dbReference type="AlphaFoldDB" id="A0A317PCG0"/>
<keyword evidence="1" id="KW-1133">Transmembrane helix</keyword>
<feature type="transmembrane region" description="Helical" evidence="1">
    <location>
        <begin position="53"/>
        <end position="73"/>
    </location>
</feature>
<keyword evidence="4" id="KW-1185">Reference proteome</keyword>
<dbReference type="EMBL" id="QGTR01000010">
    <property type="protein sequence ID" value="PWV95522.1"/>
    <property type="molecule type" value="Genomic_DNA"/>
</dbReference>
<comment type="caution">
    <text evidence="3">The sequence shown here is derived from an EMBL/GenBank/DDBJ whole genome shotgun (WGS) entry which is preliminary data.</text>
</comment>
<sequence>MLFAALFPSLVSQVLFIRANDMIGSNRAGLVMNLVPIFGTILSVMILGEMLELYHVVALGLVLVLVLGGIWLAERWKR</sequence>
<dbReference type="GO" id="GO:0016020">
    <property type="term" value="C:membrane"/>
    <property type="evidence" value="ECO:0007669"/>
    <property type="project" value="InterPro"/>
</dbReference>
<accession>A0A317PCG0</accession>
<keyword evidence="1" id="KW-0472">Membrane</keyword>
<name>A0A317PCG0_9HYPH</name>
<evidence type="ECO:0000313" key="4">
    <source>
        <dbReference type="Proteomes" id="UP000246352"/>
    </source>
</evidence>
<gene>
    <name evidence="3" type="ORF">DFR52_11051</name>
</gene>
<dbReference type="Proteomes" id="UP000246352">
    <property type="component" value="Unassembled WGS sequence"/>
</dbReference>
<evidence type="ECO:0000313" key="3">
    <source>
        <dbReference type="EMBL" id="PWV95522.1"/>
    </source>
</evidence>